<accession>A0AAD8V9S1</accession>
<feature type="compositionally biased region" description="Low complexity" evidence="4">
    <location>
        <begin position="256"/>
        <end position="279"/>
    </location>
</feature>
<feature type="region of interest" description="Disordered" evidence="4">
    <location>
        <begin position="254"/>
        <end position="279"/>
    </location>
</feature>
<protein>
    <submittedName>
        <fullName evidence="6">Translation initiation factor IF-3</fullName>
    </submittedName>
</protein>
<dbReference type="Pfam" id="PF00707">
    <property type="entry name" value="IF3_C"/>
    <property type="match status" value="1"/>
</dbReference>
<keyword evidence="2 6" id="KW-0396">Initiation factor</keyword>
<dbReference type="GO" id="GO:0043022">
    <property type="term" value="F:ribosome binding"/>
    <property type="evidence" value="ECO:0007669"/>
    <property type="project" value="TreeGrafter"/>
</dbReference>
<feature type="domain" description="Translation initiation factor 3 C-terminal" evidence="5">
    <location>
        <begin position="169"/>
        <end position="235"/>
    </location>
</feature>
<keyword evidence="7" id="KW-1185">Reference proteome</keyword>
<keyword evidence="3" id="KW-0648">Protein biosynthesis</keyword>
<evidence type="ECO:0000256" key="3">
    <source>
        <dbReference type="ARBA" id="ARBA00022917"/>
    </source>
</evidence>
<dbReference type="Proteomes" id="UP001230504">
    <property type="component" value="Unassembled WGS sequence"/>
</dbReference>
<dbReference type="RefSeq" id="XP_060420201.1">
    <property type="nucleotide sequence ID" value="XM_060556524.1"/>
</dbReference>
<dbReference type="InterPro" id="IPR019815">
    <property type="entry name" value="Translation_initiation_fac_3_C"/>
</dbReference>
<dbReference type="PANTHER" id="PTHR10938:SF0">
    <property type="entry name" value="TRANSLATION INITIATION FACTOR IF-3, MITOCHONDRIAL"/>
    <property type="match status" value="1"/>
</dbReference>
<dbReference type="GeneID" id="85440764"/>
<dbReference type="GO" id="GO:0003743">
    <property type="term" value="F:translation initiation factor activity"/>
    <property type="evidence" value="ECO:0007669"/>
    <property type="project" value="UniProtKB-KW"/>
</dbReference>
<sequence length="279" mass="31189">MSGTRCLYNYNRTALYRVFVSPFEKVEALARRSALAHPASRTLPPVLSPPMQSFARHAALIHRPRKPSSSATPEPKAAQRLPADVLIRDRQILIAGEDSKLTGPHNTSRVLQSLDLDTQSLRMVSRAPPNPTGDQPQYAICRIVDKRLEKEREKEQEKARKETARRLARIKELELNWAIASHDLGHKMKQMKGFLEKGYKVEVIFAKKRGSRMATRDEAEALVKAVRDVVAEVRGAKEWKAADGQPPKVMKLYLDAPPSAKAPSKSSAVNSESSEPLEN</sequence>
<evidence type="ECO:0000256" key="1">
    <source>
        <dbReference type="ARBA" id="ARBA00005439"/>
    </source>
</evidence>
<evidence type="ECO:0000313" key="6">
    <source>
        <dbReference type="EMBL" id="KAK1599612.1"/>
    </source>
</evidence>
<dbReference type="EMBL" id="JAHLJV010000002">
    <property type="protein sequence ID" value="KAK1599612.1"/>
    <property type="molecule type" value="Genomic_DNA"/>
</dbReference>
<dbReference type="SUPFAM" id="SSF55200">
    <property type="entry name" value="Translation initiation factor IF3, C-terminal domain"/>
    <property type="match status" value="1"/>
</dbReference>
<dbReference type="PANTHER" id="PTHR10938">
    <property type="entry name" value="TRANSLATION INITIATION FACTOR IF-3"/>
    <property type="match status" value="1"/>
</dbReference>
<name>A0AAD8V9S1_9PEZI</name>
<dbReference type="InterPro" id="IPR036788">
    <property type="entry name" value="T_IF-3_C_sf"/>
</dbReference>
<dbReference type="Gene3D" id="3.30.110.10">
    <property type="entry name" value="Translation initiation factor 3 (IF-3), C-terminal domain"/>
    <property type="match status" value="1"/>
</dbReference>
<proteinExistence type="inferred from homology"/>
<evidence type="ECO:0000256" key="4">
    <source>
        <dbReference type="SAM" id="MobiDB-lite"/>
    </source>
</evidence>
<evidence type="ECO:0000259" key="5">
    <source>
        <dbReference type="Pfam" id="PF00707"/>
    </source>
</evidence>
<evidence type="ECO:0000256" key="2">
    <source>
        <dbReference type="ARBA" id="ARBA00022540"/>
    </source>
</evidence>
<dbReference type="GO" id="GO:0032790">
    <property type="term" value="P:ribosome disassembly"/>
    <property type="evidence" value="ECO:0007669"/>
    <property type="project" value="TreeGrafter"/>
</dbReference>
<gene>
    <name evidence="6" type="ORF">LY79DRAFT_535610</name>
</gene>
<dbReference type="GO" id="GO:0005739">
    <property type="term" value="C:mitochondrion"/>
    <property type="evidence" value="ECO:0007669"/>
    <property type="project" value="TreeGrafter"/>
</dbReference>
<comment type="similarity">
    <text evidence="1">Belongs to the IF-3 family.</text>
</comment>
<organism evidence="6 7">
    <name type="scientific">Colletotrichum navitas</name>
    <dbReference type="NCBI Taxonomy" id="681940"/>
    <lineage>
        <taxon>Eukaryota</taxon>
        <taxon>Fungi</taxon>
        <taxon>Dikarya</taxon>
        <taxon>Ascomycota</taxon>
        <taxon>Pezizomycotina</taxon>
        <taxon>Sordariomycetes</taxon>
        <taxon>Hypocreomycetidae</taxon>
        <taxon>Glomerellales</taxon>
        <taxon>Glomerellaceae</taxon>
        <taxon>Colletotrichum</taxon>
        <taxon>Colletotrichum graminicola species complex</taxon>
    </lineage>
</organism>
<dbReference type="AlphaFoldDB" id="A0AAD8V9S1"/>
<reference evidence="6" key="1">
    <citation type="submission" date="2021-06" db="EMBL/GenBank/DDBJ databases">
        <title>Comparative genomics, transcriptomics and evolutionary studies reveal genomic signatures of adaptation to plant cell wall in hemibiotrophic fungi.</title>
        <authorList>
            <consortium name="DOE Joint Genome Institute"/>
            <person name="Baroncelli R."/>
            <person name="Diaz J.F."/>
            <person name="Benocci T."/>
            <person name="Peng M."/>
            <person name="Battaglia E."/>
            <person name="Haridas S."/>
            <person name="Andreopoulos W."/>
            <person name="Labutti K."/>
            <person name="Pangilinan J."/>
            <person name="Floch G.L."/>
            <person name="Makela M.R."/>
            <person name="Henrissat B."/>
            <person name="Grigoriev I.V."/>
            <person name="Crouch J.A."/>
            <person name="De Vries R.P."/>
            <person name="Sukno S.A."/>
            <person name="Thon M.R."/>
        </authorList>
    </citation>
    <scope>NUCLEOTIDE SEQUENCE</scope>
    <source>
        <strain evidence="6">CBS 125086</strain>
    </source>
</reference>
<comment type="caution">
    <text evidence="6">The sequence shown here is derived from an EMBL/GenBank/DDBJ whole genome shotgun (WGS) entry which is preliminary data.</text>
</comment>
<evidence type="ECO:0000313" key="7">
    <source>
        <dbReference type="Proteomes" id="UP001230504"/>
    </source>
</evidence>
<dbReference type="InterPro" id="IPR001288">
    <property type="entry name" value="Translation_initiation_fac_3"/>
</dbReference>
<dbReference type="GO" id="GO:0070124">
    <property type="term" value="P:mitochondrial translational initiation"/>
    <property type="evidence" value="ECO:0007669"/>
    <property type="project" value="TreeGrafter"/>
</dbReference>